<feature type="binding site" evidence="4">
    <location>
        <position position="73"/>
    </location>
    <ligand>
        <name>Zn(2+)</name>
        <dbReference type="ChEBI" id="CHEBI:29105"/>
    </ligand>
</feature>
<dbReference type="Proteomes" id="UP000320580">
    <property type="component" value="Chromosome"/>
</dbReference>
<feature type="binding site" evidence="4">
    <location>
        <position position="93"/>
    </location>
    <ligand>
        <name>Zn(2+)</name>
        <dbReference type="ChEBI" id="CHEBI:29105"/>
    </ligand>
</feature>
<dbReference type="RefSeq" id="WP_146478857.1">
    <property type="nucleotide sequence ID" value="NZ_CP042266.1"/>
</dbReference>
<organism evidence="5 6">
    <name type="scientific">Streptomyces qinzhouensis</name>
    <dbReference type="NCBI Taxonomy" id="2599401"/>
    <lineage>
        <taxon>Bacteria</taxon>
        <taxon>Bacillati</taxon>
        <taxon>Actinomycetota</taxon>
        <taxon>Actinomycetes</taxon>
        <taxon>Kitasatosporales</taxon>
        <taxon>Streptomycetaceae</taxon>
        <taxon>Streptomyces</taxon>
    </lineage>
</organism>
<evidence type="ECO:0000256" key="1">
    <source>
        <dbReference type="ARBA" id="ARBA00022596"/>
    </source>
</evidence>
<sequence>MHEMSIAAAVVDQVSRAAAEHGARGVTAVRLDVGELAGVVPAALDFCWELACEGTALAGSVLSATTVTARARCVPCAVEWAPGLPPDLGCPGCGGGRVELLTGRELQIRGVDWADGPPGPGPGPTGEA</sequence>
<dbReference type="GO" id="GO:0008270">
    <property type="term" value="F:zinc ion binding"/>
    <property type="evidence" value="ECO:0007669"/>
    <property type="project" value="UniProtKB-UniRule"/>
</dbReference>
<dbReference type="GO" id="GO:0016151">
    <property type="term" value="F:nickel cation binding"/>
    <property type="evidence" value="ECO:0007669"/>
    <property type="project" value="UniProtKB-UniRule"/>
</dbReference>
<comment type="function">
    <text evidence="4">Involved in the maturation of [NiFe] hydrogenases. Required for nickel insertion into the metal center of the hydrogenase.</text>
</comment>
<keyword evidence="1 4" id="KW-0533">Nickel</keyword>
<feature type="binding site" evidence="4">
    <location>
        <position position="76"/>
    </location>
    <ligand>
        <name>Zn(2+)</name>
        <dbReference type="ChEBI" id="CHEBI:29105"/>
    </ligand>
</feature>
<dbReference type="PANTHER" id="PTHR34535:SF3">
    <property type="entry name" value="HYDROGENASE MATURATION FACTOR HYPA"/>
    <property type="match status" value="1"/>
</dbReference>
<keyword evidence="2 4" id="KW-0479">Metal-binding</keyword>
<gene>
    <name evidence="4" type="primary">hypA</name>
    <name evidence="5" type="ORF">FQU76_02380</name>
</gene>
<dbReference type="EMBL" id="CP042266">
    <property type="protein sequence ID" value="QDY75546.1"/>
    <property type="molecule type" value="Genomic_DNA"/>
</dbReference>
<dbReference type="KEGG" id="sqz:FQU76_02380"/>
<name>A0A5B8J308_9ACTN</name>
<reference evidence="5 6" key="1">
    <citation type="submission" date="2019-07" db="EMBL/GenBank/DDBJ databases">
        <authorList>
            <person name="Zhu P."/>
        </authorList>
    </citation>
    <scope>NUCLEOTIDE SEQUENCE [LARGE SCALE GENOMIC DNA]</scope>
    <source>
        <strain evidence="5 6">SSL-25</strain>
    </source>
</reference>
<dbReference type="HAMAP" id="MF_00213">
    <property type="entry name" value="HypA_HybF"/>
    <property type="match status" value="1"/>
</dbReference>
<accession>A0A5B8J308</accession>
<dbReference type="PANTHER" id="PTHR34535">
    <property type="entry name" value="HYDROGENASE MATURATION FACTOR HYPA"/>
    <property type="match status" value="1"/>
</dbReference>
<keyword evidence="6" id="KW-1185">Reference proteome</keyword>
<dbReference type="GO" id="GO:0051604">
    <property type="term" value="P:protein maturation"/>
    <property type="evidence" value="ECO:0007669"/>
    <property type="project" value="InterPro"/>
</dbReference>
<feature type="binding site" evidence="4">
    <location>
        <position position="90"/>
    </location>
    <ligand>
        <name>Zn(2+)</name>
        <dbReference type="ChEBI" id="CHEBI:29105"/>
    </ligand>
</feature>
<dbReference type="AlphaFoldDB" id="A0A5B8J308"/>
<dbReference type="Gene3D" id="3.30.2320.80">
    <property type="match status" value="1"/>
</dbReference>
<evidence type="ECO:0000256" key="4">
    <source>
        <dbReference type="HAMAP-Rule" id="MF_00213"/>
    </source>
</evidence>
<dbReference type="InterPro" id="IPR000688">
    <property type="entry name" value="HypA/HybF"/>
</dbReference>
<protein>
    <recommendedName>
        <fullName evidence="4">Hydrogenase maturation factor HypA</fullName>
    </recommendedName>
</protein>
<dbReference type="PIRSF" id="PIRSF004761">
    <property type="entry name" value="Hydrgn_mat_HypA"/>
    <property type="match status" value="1"/>
</dbReference>
<comment type="similarity">
    <text evidence="4">Belongs to the HypA/HybF family.</text>
</comment>
<keyword evidence="3 4" id="KW-0862">Zinc</keyword>
<feature type="binding site" evidence="4">
    <location>
        <position position="2"/>
    </location>
    <ligand>
        <name>Ni(2+)</name>
        <dbReference type="ChEBI" id="CHEBI:49786"/>
    </ligand>
</feature>
<evidence type="ECO:0000256" key="2">
    <source>
        <dbReference type="ARBA" id="ARBA00022723"/>
    </source>
</evidence>
<evidence type="ECO:0000313" key="6">
    <source>
        <dbReference type="Proteomes" id="UP000320580"/>
    </source>
</evidence>
<evidence type="ECO:0000313" key="5">
    <source>
        <dbReference type="EMBL" id="QDY75546.1"/>
    </source>
</evidence>
<proteinExistence type="inferred from homology"/>
<dbReference type="Pfam" id="PF01155">
    <property type="entry name" value="HypA"/>
    <property type="match status" value="1"/>
</dbReference>
<evidence type="ECO:0000256" key="3">
    <source>
        <dbReference type="ARBA" id="ARBA00022833"/>
    </source>
</evidence>
<dbReference type="OrthoDB" id="288014at2"/>